<reference evidence="5" key="4">
    <citation type="submission" date="2022-11" db="EMBL/GenBank/DDBJ databases">
        <title>Genomic repertoires linked with pathogenic potency of arthritogenic Prevotella copri isolated from the gut of rheumatoid arthritis patients.</title>
        <authorList>
            <person name="Nii T."/>
            <person name="Maeda Y."/>
            <person name="Motooka D."/>
            <person name="Naito M."/>
            <person name="Matsumoto Y."/>
            <person name="Ogawa T."/>
            <person name="Oguro-Igashira E."/>
            <person name="Kishikawa T."/>
            <person name="Yamashita M."/>
            <person name="Koizumi S."/>
            <person name="Kurakawa T."/>
            <person name="Okumura R."/>
            <person name="Kayama H."/>
            <person name="Murakami M."/>
            <person name="Sakaguchi T."/>
            <person name="Das B."/>
            <person name="Nakamura S."/>
            <person name="Okada Y."/>
            <person name="Kumanogoh A."/>
            <person name="Takeda K."/>
        </authorList>
    </citation>
    <scope>NUCLEOTIDE SEQUENCE</scope>
    <source>
        <strain evidence="8">H012_8</strain>
        <strain evidence="6">H019-1</strain>
        <strain evidence="7">H105_2-2</strain>
        <strain evidence="5">N016-13</strain>
    </source>
</reference>
<protein>
    <submittedName>
        <fullName evidence="12">N-acetylmuramoyl-L-alanine amidase</fullName>
        <ecNumber evidence="4">3.5.1.28</ecNumber>
    </submittedName>
</protein>
<organism evidence="12 16">
    <name type="scientific">Segatella copri</name>
    <dbReference type="NCBI Taxonomy" id="165179"/>
    <lineage>
        <taxon>Bacteria</taxon>
        <taxon>Pseudomonadati</taxon>
        <taxon>Bacteroidota</taxon>
        <taxon>Bacteroidia</taxon>
        <taxon>Bacteroidales</taxon>
        <taxon>Prevotellaceae</taxon>
        <taxon>Segatella</taxon>
    </lineage>
</organism>
<keyword evidence="4" id="KW-0378">Hydrolase</keyword>
<evidence type="ECO:0000313" key="12">
    <source>
        <dbReference type="EMBL" id="RGN13103.1"/>
    </source>
</evidence>
<dbReference type="Proteomes" id="UP001205506">
    <property type="component" value="Unassembled WGS sequence"/>
</dbReference>
<dbReference type="EMBL" id="QSSA01000009">
    <property type="protein sequence ID" value="RGL62359.1"/>
    <property type="molecule type" value="Genomic_DNA"/>
</dbReference>
<dbReference type="EC" id="3.5.1.28" evidence="4"/>
<evidence type="ECO:0000259" key="2">
    <source>
        <dbReference type="SMART" id="SM00644"/>
    </source>
</evidence>
<evidence type="ECO:0000313" key="19">
    <source>
        <dbReference type="Proteomes" id="UP000420635"/>
    </source>
</evidence>
<dbReference type="EMBL" id="VZCC01000020">
    <property type="protein sequence ID" value="MQN83234.1"/>
    <property type="molecule type" value="Genomic_DNA"/>
</dbReference>
<dbReference type="Proteomes" id="UP000285604">
    <property type="component" value="Unassembled WGS sequence"/>
</dbReference>
<reference evidence="19 20" key="2">
    <citation type="submission" date="2019-09" db="EMBL/GenBank/DDBJ databases">
        <title>Distinct polysaccharide growth profiles of human intestinal Prevotella copri isolates.</title>
        <authorList>
            <person name="Fehlner-Peach H."/>
            <person name="Magnabosco C."/>
            <person name="Raghavan V."/>
            <person name="Scher J.U."/>
            <person name="Tett A."/>
            <person name="Cox L.M."/>
            <person name="Gottsegen C."/>
            <person name="Watters A."/>
            <person name="Wiltshire- Gordon J.D."/>
            <person name="Segata N."/>
            <person name="Bonneau R."/>
            <person name="Littman D.R."/>
        </authorList>
    </citation>
    <scope>NUCLEOTIDE SEQUENCE [LARGE SCALE GENOMIC DNA]</scope>
    <source>
        <strain evidence="20">iAA108</strain>
        <strain evidence="19">iP54</strain>
    </source>
</reference>
<dbReference type="Proteomes" id="UP001209168">
    <property type="component" value="Unassembled WGS sequence"/>
</dbReference>
<dbReference type="EMBL" id="JAPDVG010000001">
    <property type="protein sequence ID" value="MCW4130695.1"/>
    <property type="molecule type" value="Genomic_DNA"/>
</dbReference>
<dbReference type="EMBL" id="QSCI01000114">
    <property type="protein sequence ID" value="RGX89591.1"/>
    <property type="molecule type" value="Genomic_DNA"/>
</dbReference>
<evidence type="ECO:0000256" key="1">
    <source>
        <dbReference type="ARBA" id="ARBA00007553"/>
    </source>
</evidence>
<dbReference type="GO" id="GO:0008745">
    <property type="term" value="F:N-acetylmuramoyl-L-alanine amidase activity"/>
    <property type="evidence" value="ECO:0007669"/>
    <property type="project" value="UniProtKB-EC"/>
</dbReference>
<evidence type="ECO:0000313" key="14">
    <source>
        <dbReference type="EMBL" id="RHL40432.1"/>
    </source>
</evidence>
<dbReference type="InterPro" id="IPR036505">
    <property type="entry name" value="Amidase/PGRP_sf"/>
</dbReference>
<gene>
    <name evidence="14" type="ORF">DW026_04830</name>
    <name evidence="13" type="ORF">DXA63_15010</name>
    <name evidence="12" type="ORF">DXB80_00170</name>
    <name evidence="11" type="ORF">DXC61_05810</name>
    <name evidence="10" type="ORF">F7D59_01645</name>
    <name evidence="9" type="ORF">F7D74_04375</name>
    <name evidence="4" type="ORF">NNC68_09850</name>
    <name evidence="7" type="ORF">ONT01_03085</name>
    <name evidence="5" type="ORF">ONT05_14385</name>
    <name evidence="6" type="ORF">ONT19_03585</name>
    <name evidence="8" type="ORF">ONT23_05590</name>
</gene>
<dbReference type="GeneID" id="69849552"/>
<dbReference type="AlphaFoldDB" id="A0A3E5AIQ3"/>
<evidence type="ECO:0000259" key="3">
    <source>
        <dbReference type="SMART" id="SM00701"/>
    </source>
</evidence>
<evidence type="ECO:0000313" key="17">
    <source>
        <dbReference type="Proteomes" id="UP000283672"/>
    </source>
</evidence>
<dbReference type="EMBL" id="JAPDVH010000001">
    <property type="protein sequence ID" value="MCW4155025.1"/>
    <property type="molecule type" value="Genomic_DNA"/>
</dbReference>
<proteinExistence type="inferred from homology"/>
<dbReference type="SUPFAM" id="SSF55846">
    <property type="entry name" value="N-acetylmuramoyl-L-alanine amidase-like"/>
    <property type="match status" value="1"/>
</dbReference>
<dbReference type="Pfam" id="PF01510">
    <property type="entry name" value="Amidase_2"/>
    <property type="match status" value="1"/>
</dbReference>
<evidence type="ECO:0000313" key="18">
    <source>
        <dbReference type="Proteomes" id="UP000285604"/>
    </source>
</evidence>
<evidence type="ECO:0000313" key="20">
    <source>
        <dbReference type="Proteomes" id="UP000421408"/>
    </source>
</evidence>
<dbReference type="Proteomes" id="UP000421408">
    <property type="component" value="Unassembled WGS sequence"/>
</dbReference>
<dbReference type="Proteomes" id="UP001208620">
    <property type="component" value="Unassembled WGS sequence"/>
</dbReference>
<reference evidence="9" key="5">
    <citation type="submission" date="2022-12" db="EMBL/GenBank/DDBJ databases">
        <title>Distinct polysaccharide growth profiles of human intestinal Prevotella copri isolates.</title>
        <authorList>
            <person name="Fehlner-Peach H."/>
            <person name="Magnabosco C."/>
            <person name="Raghavan V."/>
            <person name="Scher J.U."/>
            <person name="Tett A."/>
            <person name="Cox L.M."/>
            <person name="Gottsegen C."/>
            <person name="Watters A."/>
            <person name="Wiltshire- Gordon J.D."/>
            <person name="Segata N."/>
            <person name="Bonneau R."/>
            <person name="Littman D.R."/>
        </authorList>
    </citation>
    <scope>NUCLEOTIDE SEQUENCE</scope>
    <source>
        <strain evidence="9">IAA108</strain>
        <strain evidence="10">IP54</strain>
    </source>
</reference>
<evidence type="ECO:0000313" key="15">
    <source>
        <dbReference type="Proteomes" id="UP000261187"/>
    </source>
</evidence>
<dbReference type="PANTHER" id="PTHR11022">
    <property type="entry name" value="PEPTIDOGLYCAN RECOGNITION PROTEIN"/>
    <property type="match status" value="1"/>
</dbReference>
<dbReference type="Gene3D" id="3.40.80.10">
    <property type="entry name" value="Peptidoglycan recognition protein-like"/>
    <property type="match status" value="1"/>
</dbReference>
<dbReference type="Proteomes" id="UP000420635">
    <property type="component" value="Unassembled WGS sequence"/>
</dbReference>
<dbReference type="EMBL" id="QROP01000008">
    <property type="protein sequence ID" value="RHL40432.1"/>
    <property type="molecule type" value="Genomic_DNA"/>
</dbReference>
<reference evidence="15 16" key="1">
    <citation type="submission" date="2018-08" db="EMBL/GenBank/DDBJ databases">
        <title>A genome reference for cultivated species of the human gut microbiota.</title>
        <authorList>
            <person name="Zou Y."/>
            <person name="Xue W."/>
            <person name="Luo G."/>
        </authorList>
    </citation>
    <scope>NUCLEOTIDE SEQUENCE [LARGE SCALE GENOMIC DNA]</scope>
    <source>
        <strain evidence="14 17">AF38-11</strain>
        <strain evidence="13 18">OF03-3</strain>
        <strain evidence="12 16">OM06-11</strain>
        <strain evidence="11 15">TF06-40</strain>
    </source>
</reference>
<dbReference type="GO" id="GO:0008270">
    <property type="term" value="F:zinc ion binding"/>
    <property type="evidence" value="ECO:0007669"/>
    <property type="project" value="InterPro"/>
</dbReference>
<dbReference type="Proteomes" id="UP000261187">
    <property type="component" value="Unassembled WGS sequence"/>
</dbReference>
<dbReference type="Proteomes" id="UP000283672">
    <property type="component" value="Unassembled WGS sequence"/>
</dbReference>
<dbReference type="EMBL" id="QSUC01000001">
    <property type="protein sequence ID" value="RGN13103.1"/>
    <property type="molecule type" value="Genomic_DNA"/>
</dbReference>
<evidence type="ECO:0000313" key="11">
    <source>
        <dbReference type="EMBL" id="RGL62359.1"/>
    </source>
</evidence>
<dbReference type="Proteomes" id="UP001209417">
    <property type="component" value="Unassembled WGS sequence"/>
</dbReference>
<dbReference type="EMBL" id="VZBQ01000017">
    <property type="protein sequence ID" value="MQN88602.1"/>
    <property type="molecule type" value="Genomic_DNA"/>
</dbReference>
<dbReference type="InterPro" id="IPR006619">
    <property type="entry name" value="PGRP_domain_met/bac"/>
</dbReference>
<comment type="caution">
    <text evidence="12">The sequence shown here is derived from an EMBL/GenBank/DDBJ whole genome shotgun (WGS) entry which is preliminary data.</text>
</comment>
<dbReference type="Proteomes" id="UP000261245">
    <property type="component" value="Unassembled WGS sequence"/>
</dbReference>
<dbReference type="SMART" id="SM00644">
    <property type="entry name" value="Ami_2"/>
    <property type="match status" value="1"/>
</dbReference>
<accession>A0A3E5AIQ3</accession>
<dbReference type="PANTHER" id="PTHR11022:SF41">
    <property type="entry name" value="PEPTIDOGLYCAN-RECOGNITION PROTEIN LC-RELATED"/>
    <property type="match status" value="1"/>
</dbReference>
<evidence type="ECO:0000313" key="4">
    <source>
        <dbReference type="EMBL" id="MCP9549773.1"/>
    </source>
</evidence>
<evidence type="ECO:0000313" key="7">
    <source>
        <dbReference type="EMBL" id="MCW4136773.1"/>
    </source>
</evidence>
<sequence>MTQKHRSISLIVIHCSATRVTQDFTFEQLEACHLARGFKSIGYHYYITKDGVVYPGRPESEVGAHARHYNAHSIGICYEGGLDKNGKPADTRTPAQNQALYSLLESLCLSYPDAEILGHRDLPNVHKDCPSFDVKRWLKLVDFHI</sequence>
<dbReference type="EMBL" id="JAPDVD010000001">
    <property type="protein sequence ID" value="MCW4136773.1"/>
    <property type="molecule type" value="Genomic_DNA"/>
</dbReference>
<dbReference type="InterPro" id="IPR015510">
    <property type="entry name" value="PGRP"/>
</dbReference>
<dbReference type="SMART" id="SM00701">
    <property type="entry name" value="PGRP"/>
    <property type="match status" value="1"/>
</dbReference>
<dbReference type="RefSeq" id="WP_006846748.1">
    <property type="nucleotide sequence ID" value="NZ_CATKVU010000006.1"/>
</dbReference>
<reference evidence="4" key="3">
    <citation type="submission" date="2022-07" db="EMBL/GenBank/DDBJ databases">
        <title>Prevotella copri.</title>
        <authorList>
            <person name="Yang C."/>
        </authorList>
    </citation>
    <scope>NUCLEOTIDE SEQUENCE</scope>
    <source>
        <strain evidence="4">HF1805</strain>
    </source>
</reference>
<name>A0A3E5AIQ3_9BACT</name>
<dbReference type="InterPro" id="IPR002502">
    <property type="entry name" value="Amidase_domain"/>
</dbReference>
<dbReference type="CDD" id="cd06583">
    <property type="entry name" value="PGRP"/>
    <property type="match status" value="1"/>
</dbReference>
<evidence type="ECO:0000313" key="8">
    <source>
        <dbReference type="EMBL" id="MCW4155025.1"/>
    </source>
</evidence>
<evidence type="ECO:0000313" key="13">
    <source>
        <dbReference type="EMBL" id="RGX89591.1"/>
    </source>
</evidence>
<evidence type="ECO:0000313" key="16">
    <source>
        <dbReference type="Proteomes" id="UP000261245"/>
    </source>
</evidence>
<evidence type="ECO:0000313" key="5">
    <source>
        <dbReference type="EMBL" id="MCW4094713.1"/>
    </source>
</evidence>
<evidence type="ECO:0000313" key="9">
    <source>
        <dbReference type="EMBL" id="MQN83234.1"/>
    </source>
</evidence>
<dbReference type="EMBL" id="JANDWU010000017">
    <property type="protein sequence ID" value="MCP9549773.1"/>
    <property type="molecule type" value="Genomic_DNA"/>
</dbReference>
<feature type="domain" description="Peptidoglycan recognition protein family" evidence="3">
    <location>
        <begin position="4"/>
        <end position="123"/>
    </location>
</feature>
<evidence type="ECO:0000313" key="6">
    <source>
        <dbReference type="EMBL" id="MCW4130695.1"/>
    </source>
</evidence>
<dbReference type="GO" id="GO:0009253">
    <property type="term" value="P:peptidoglycan catabolic process"/>
    <property type="evidence" value="ECO:0007669"/>
    <property type="project" value="InterPro"/>
</dbReference>
<dbReference type="EMBL" id="JAPDUS010000038">
    <property type="protein sequence ID" value="MCW4094713.1"/>
    <property type="molecule type" value="Genomic_DNA"/>
</dbReference>
<evidence type="ECO:0000313" key="10">
    <source>
        <dbReference type="EMBL" id="MQN88602.1"/>
    </source>
</evidence>
<comment type="similarity">
    <text evidence="1">Belongs to the N-acetylmuramoyl-L-alanine amidase 2 family.</text>
</comment>
<feature type="domain" description="N-acetylmuramoyl-L-alanine amidase" evidence="2">
    <location>
        <begin position="2"/>
        <end position="131"/>
    </location>
</feature>
<dbReference type="Proteomes" id="UP001209074">
    <property type="component" value="Unassembled WGS sequence"/>
</dbReference>